<dbReference type="Gene3D" id="2.40.160.60">
    <property type="entry name" value="Outer membrane protein transport protein (OMPP1/FadL/TodX)"/>
    <property type="match status" value="1"/>
</dbReference>
<evidence type="ECO:0000313" key="2">
    <source>
        <dbReference type="EMBL" id="MCH4824490.1"/>
    </source>
</evidence>
<accession>A0A9X1V562</accession>
<keyword evidence="3" id="KW-1185">Reference proteome</keyword>
<dbReference type="AlphaFoldDB" id="A0A9X1V562"/>
<protein>
    <submittedName>
        <fullName evidence="2">Outer membrane protein transport protein</fullName>
    </submittedName>
</protein>
<dbReference type="SUPFAM" id="SSF56935">
    <property type="entry name" value="Porins"/>
    <property type="match status" value="1"/>
</dbReference>
<proteinExistence type="predicted"/>
<dbReference type="RefSeq" id="WP_240714657.1">
    <property type="nucleotide sequence ID" value="NZ_JAKVTV010000006.1"/>
</dbReference>
<name>A0A9X1V562_9FLAO</name>
<comment type="caution">
    <text evidence="2">The sequence shown here is derived from an EMBL/GenBank/DDBJ whole genome shotgun (WGS) entry which is preliminary data.</text>
</comment>
<feature type="chain" id="PRO_5040791349" evidence="1">
    <location>
        <begin position="20"/>
        <end position="414"/>
    </location>
</feature>
<sequence length="414" mass="45628">MIKRFIVIVALFSGVLAQAQENVSSPYSYYGIGLTNFKGTVENRSMGGLSIFADSIHLNMQNPASYGELKLTNYSIGASHDRIKLDSETASDNSKITSLDYLSLAFPVSDKVGIGLGVLPYTSVGYRILDMDEGSASLLDGRGGMNRVFLAAGWAITEELSVGVDANYNFGNFQNSQSINREELQYGTTDVNRSDIKGFTFNFGVNYQKELTETLKLHVSSTYAPAMDLDSENSRSISTVDFSSGTGRIIDFRELDLSDTQFEFPSKLSFGAGIGEMNKWFVGAEYANVGSSSYADSFSFRGDNGEYEDASEFSLGGFYIPNYNSFTSYFERVVYRAGFRYDETGLIVNDESINEFGMSFGLGLPVGSNFSNINLGIELGQRGTMDAGLIRENFLRLSIGLSLNDKWFTKRKFN</sequence>
<dbReference type="Proteomes" id="UP001139226">
    <property type="component" value="Unassembled WGS sequence"/>
</dbReference>
<feature type="signal peptide" evidence="1">
    <location>
        <begin position="1"/>
        <end position="19"/>
    </location>
</feature>
<gene>
    <name evidence="2" type="ORF">ML462_15060</name>
</gene>
<reference evidence="2" key="1">
    <citation type="submission" date="2022-03" db="EMBL/GenBank/DDBJ databases">
        <title>Gramella crocea sp. nov., isolated from activated sludge of a seafood processing plant.</title>
        <authorList>
            <person name="Zhang X."/>
        </authorList>
    </citation>
    <scope>NUCLEOTIDE SEQUENCE</scope>
    <source>
        <strain evidence="2">YJ019</strain>
    </source>
</reference>
<dbReference type="EMBL" id="JAKVTV010000006">
    <property type="protein sequence ID" value="MCH4824490.1"/>
    <property type="molecule type" value="Genomic_DNA"/>
</dbReference>
<evidence type="ECO:0000256" key="1">
    <source>
        <dbReference type="SAM" id="SignalP"/>
    </source>
</evidence>
<keyword evidence="1" id="KW-0732">Signal</keyword>
<organism evidence="2 3">
    <name type="scientific">Christiangramia lutea</name>
    <dbReference type="NCBI Taxonomy" id="1607951"/>
    <lineage>
        <taxon>Bacteria</taxon>
        <taxon>Pseudomonadati</taxon>
        <taxon>Bacteroidota</taxon>
        <taxon>Flavobacteriia</taxon>
        <taxon>Flavobacteriales</taxon>
        <taxon>Flavobacteriaceae</taxon>
        <taxon>Christiangramia</taxon>
    </lineage>
</organism>
<evidence type="ECO:0000313" key="3">
    <source>
        <dbReference type="Proteomes" id="UP001139226"/>
    </source>
</evidence>